<dbReference type="EMBL" id="PKRZ01000002">
    <property type="protein sequence ID" value="PLW59153.2"/>
    <property type="molecule type" value="Genomic_DNA"/>
</dbReference>
<evidence type="ECO:0000313" key="2">
    <source>
        <dbReference type="EMBL" id="PLW59153.2"/>
    </source>
</evidence>
<reference evidence="3" key="1">
    <citation type="submission" date="2016-08" db="EMBL/GenBank/DDBJ databases">
        <title>Comparative genomics of Lactococcus lactis strain WFLU12 isolated from the gastrointestinal tract of wild olive flounder (Paralichythys olivaceus).</title>
        <authorList>
            <person name="Nguyen T.L."/>
            <person name="Kim D.-H."/>
        </authorList>
    </citation>
    <scope>NUCLEOTIDE SEQUENCE [LARGE SCALE GENOMIC DNA]</scope>
    <source>
        <strain evidence="3">WFLU12</strain>
    </source>
</reference>
<comment type="caution">
    <text evidence="2">The sequence shown here is derived from an EMBL/GenBank/DDBJ whole genome shotgun (WGS) entry which is preliminary data.</text>
</comment>
<gene>
    <name evidence="2" type="ORF">CYU10_002398</name>
</gene>
<organism evidence="2 3">
    <name type="scientific">Lactococcus lactis subsp. lactis</name>
    <name type="common">Streptococcus lactis</name>
    <dbReference type="NCBI Taxonomy" id="1360"/>
    <lineage>
        <taxon>Bacteria</taxon>
        <taxon>Bacillati</taxon>
        <taxon>Bacillota</taxon>
        <taxon>Bacilli</taxon>
        <taxon>Lactobacillales</taxon>
        <taxon>Streptococcaceae</taxon>
        <taxon>Lactococcus</taxon>
    </lineage>
</organism>
<dbReference type="InterPro" id="IPR002711">
    <property type="entry name" value="HNH"/>
</dbReference>
<evidence type="ECO:0000313" key="3">
    <source>
        <dbReference type="Proteomes" id="UP000234865"/>
    </source>
</evidence>
<protein>
    <submittedName>
        <fullName evidence="2">HNH endonuclease</fullName>
    </submittedName>
</protein>
<dbReference type="CDD" id="cd00085">
    <property type="entry name" value="HNHc"/>
    <property type="match status" value="1"/>
</dbReference>
<dbReference type="Pfam" id="PF01844">
    <property type="entry name" value="HNH"/>
    <property type="match status" value="1"/>
</dbReference>
<dbReference type="AlphaFoldDB" id="A0A2N5WA83"/>
<dbReference type="InterPro" id="IPR003615">
    <property type="entry name" value="HNH_nuc"/>
</dbReference>
<evidence type="ECO:0000259" key="1">
    <source>
        <dbReference type="SMART" id="SM00507"/>
    </source>
</evidence>
<keyword evidence="2" id="KW-0255">Endonuclease</keyword>
<dbReference type="Proteomes" id="UP000234865">
    <property type="component" value="Unassembled WGS sequence"/>
</dbReference>
<dbReference type="GO" id="GO:0004519">
    <property type="term" value="F:endonuclease activity"/>
    <property type="evidence" value="ECO:0007669"/>
    <property type="project" value="UniProtKB-KW"/>
</dbReference>
<dbReference type="RefSeq" id="WP_238377975.1">
    <property type="nucleotide sequence ID" value="NZ_PKRZ01000002.1"/>
</dbReference>
<name>A0A2N5WA83_LACLL</name>
<dbReference type="GO" id="GO:0008270">
    <property type="term" value="F:zinc ion binding"/>
    <property type="evidence" value="ECO:0007669"/>
    <property type="project" value="InterPro"/>
</dbReference>
<sequence length="96" mass="11639">MVVNYKAESVRTSGFYSDKKWLKVRDFIRKRDGMTCQNCGDFTAKKYEVDHKTELNMENVRDWNIAYNPDNLWLLCFDCHKRKTVRDKQSNDRLFY</sequence>
<dbReference type="SMART" id="SM00507">
    <property type="entry name" value="HNHc"/>
    <property type="match status" value="1"/>
</dbReference>
<keyword evidence="2" id="KW-0378">Hydrolase</keyword>
<accession>A0A2N5WA83</accession>
<dbReference type="Gene3D" id="1.10.30.50">
    <property type="match status" value="1"/>
</dbReference>
<proteinExistence type="predicted"/>
<keyword evidence="2" id="KW-0540">Nuclease</keyword>
<dbReference type="GO" id="GO:0003676">
    <property type="term" value="F:nucleic acid binding"/>
    <property type="evidence" value="ECO:0007669"/>
    <property type="project" value="InterPro"/>
</dbReference>
<feature type="domain" description="HNH nuclease" evidence="1">
    <location>
        <begin position="23"/>
        <end position="81"/>
    </location>
</feature>